<dbReference type="GO" id="GO:0009403">
    <property type="term" value="P:toxin biosynthetic process"/>
    <property type="evidence" value="ECO:0007669"/>
    <property type="project" value="InterPro"/>
</dbReference>
<dbReference type="InterPro" id="IPR003825">
    <property type="entry name" value="Colicin-V_CvpA"/>
</dbReference>
<name>A0A0P6SDK4_9STRE</name>
<dbReference type="Proteomes" id="UP000049578">
    <property type="component" value="Unassembled WGS sequence"/>
</dbReference>
<dbReference type="STRING" id="119224.AKK44_05965"/>
<dbReference type="PANTHER" id="PTHR37306:SF1">
    <property type="entry name" value="COLICIN V PRODUCTION PROTEIN"/>
    <property type="match status" value="1"/>
</dbReference>
<reference evidence="6 7" key="1">
    <citation type="submission" date="2015-08" db="EMBL/GenBank/DDBJ databases">
        <title>Genome sequence of Streptococcus phocae subsp. phocae ATCC 51973T isolated from liver specimen obtained from seal.</title>
        <authorList>
            <person name="Avendano-Herrera R."/>
        </authorList>
    </citation>
    <scope>NUCLEOTIDE SEQUENCE [LARGE SCALE GENOMIC DNA]</scope>
    <source>
        <strain evidence="6 7">ATCC 51973</strain>
    </source>
</reference>
<dbReference type="PANTHER" id="PTHR37306">
    <property type="entry name" value="COLICIN V PRODUCTION PROTEIN"/>
    <property type="match status" value="1"/>
</dbReference>
<feature type="transmembrane region" description="Helical" evidence="5">
    <location>
        <begin position="119"/>
        <end position="143"/>
    </location>
</feature>
<dbReference type="GO" id="GO:0016020">
    <property type="term" value="C:membrane"/>
    <property type="evidence" value="ECO:0007669"/>
    <property type="project" value="UniProtKB-SubCell"/>
</dbReference>
<dbReference type="EMBL" id="LHQM01000025">
    <property type="protein sequence ID" value="KPJ22181.1"/>
    <property type="molecule type" value="Genomic_DNA"/>
</dbReference>
<feature type="transmembrane region" description="Helical" evidence="5">
    <location>
        <begin position="21"/>
        <end position="43"/>
    </location>
</feature>
<evidence type="ECO:0000313" key="7">
    <source>
        <dbReference type="Proteomes" id="UP000049578"/>
    </source>
</evidence>
<dbReference type="RefSeq" id="WP_054278928.1">
    <property type="nucleotide sequence ID" value="NZ_LHQM01000025.1"/>
</dbReference>
<dbReference type="PATRIC" id="fig|119224.3.peg.743"/>
<protein>
    <submittedName>
        <fullName evidence="6">Colicin V production protein</fullName>
    </submittedName>
</protein>
<evidence type="ECO:0000256" key="4">
    <source>
        <dbReference type="ARBA" id="ARBA00023136"/>
    </source>
</evidence>
<evidence type="ECO:0000256" key="3">
    <source>
        <dbReference type="ARBA" id="ARBA00022989"/>
    </source>
</evidence>
<sequence>MLSVVILILLAWHFYIGYNRGIILQLFYSIGAVLSFVLASQWYQFLADKLTLWVPYSNPAEGVSTLFFTDVNIFKLSAVYYAGIGFFVLFLVVYTMVRLLGVLVHIFPIDHFDQPSTKLMSGFLGMIVSLVFLTMTLIILATVPMPFVQNQLHASALSRLIINHTPILSDALRQLWITVA</sequence>
<evidence type="ECO:0000256" key="1">
    <source>
        <dbReference type="ARBA" id="ARBA00004141"/>
    </source>
</evidence>
<evidence type="ECO:0000256" key="5">
    <source>
        <dbReference type="SAM" id="Phobius"/>
    </source>
</evidence>
<dbReference type="Pfam" id="PF02674">
    <property type="entry name" value="Colicin_V"/>
    <property type="match status" value="1"/>
</dbReference>
<proteinExistence type="predicted"/>
<keyword evidence="4 5" id="KW-0472">Membrane</keyword>
<comment type="subcellular location">
    <subcellularLocation>
        <location evidence="1">Membrane</location>
        <topology evidence="1">Multi-pass membrane protein</topology>
    </subcellularLocation>
</comment>
<dbReference type="AlphaFoldDB" id="A0A0P6SDK4"/>
<feature type="transmembrane region" description="Helical" evidence="5">
    <location>
        <begin position="78"/>
        <end position="107"/>
    </location>
</feature>
<keyword evidence="2 5" id="KW-0812">Transmembrane</keyword>
<keyword evidence="3 5" id="KW-1133">Transmembrane helix</keyword>
<evidence type="ECO:0000313" key="6">
    <source>
        <dbReference type="EMBL" id="KPJ22181.1"/>
    </source>
</evidence>
<comment type="caution">
    <text evidence="6">The sequence shown here is derived from an EMBL/GenBank/DDBJ whole genome shotgun (WGS) entry which is preliminary data.</text>
</comment>
<keyword evidence="7" id="KW-1185">Reference proteome</keyword>
<gene>
    <name evidence="6" type="ORF">AKK44_05965</name>
</gene>
<accession>A0A0P6SDK4</accession>
<organism evidence="6 7">
    <name type="scientific">Streptococcus phocae</name>
    <dbReference type="NCBI Taxonomy" id="119224"/>
    <lineage>
        <taxon>Bacteria</taxon>
        <taxon>Bacillati</taxon>
        <taxon>Bacillota</taxon>
        <taxon>Bacilli</taxon>
        <taxon>Lactobacillales</taxon>
        <taxon>Streptococcaceae</taxon>
        <taxon>Streptococcus</taxon>
    </lineage>
</organism>
<evidence type="ECO:0000256" key="2">
    <source>
        <dbReference type="ARBA" id="ARBA00022692"/>
    </source>
</evidence>